<feature type="domain" description="Protein kinase" evidence="7">
    <location>
        <begin position="19"/>
        <end position="289"/>
    </location>
</feature>
<keyword evidence="8" id="KW-0723">Serine/threonine-protein kinase</keyword>
<dbReference type="GO" id="GO:0005524">
    <property type="term" value="F:ATP binding"/>
    <property type="evidence" value="ECO:0007669"/>
    <property type="project" value="UniProtKB-UniRule"/>
</dbReference>
<evidence type="ECO:0000256" key="4">
    <source>
        <dbReference type="ARBA" id="ARBA00022840"/>
    </source>
</evidence>
<evidence type="ECO:0000259" key="7">
    <source>
        <dbReference type="PROSITE" id="PS50011"/>
    </source>
</evidence>
<evidence type="ECO:0000256" key="1">
    <source>
        <dbReference type="ARBA" id="ARBA00022679"/>
    </source>
</evidence>
<dbReference type="RefSeq" id="WP_002630449.1">
    <property type="nucleotide sequence ID" value="NZ_ANAH02000005.1"/>
</dbReference>
<dbReference type="PROSITE" id="PS00107">
    <property type="entry name" value="PROTEIN_KINASE_ATP"/>
    <property type="match status" value="1"/>
</dbReference>
<dbReference type="GO" id="GO:0004674">
    <property type="term" value="F:protein serine/threonine kinase activity"/>
    <property type="evidence" value="ECO:0007669"/>
    <property type="project" value="UniProtKB-KW"/>
</dbReference>
<dbReference type="AlphaFoldDB" id="S9QPJ0"/>
<accession>S9QPJ0</accession>
<name>S9QPJ0_CYSF2</name>
<dbReference type="SMART" id="SM00220">
    <property type="entry name" value="S_TKc"/>
    <property type="match status" value="1"/>
</dbReference>
<keyword evidence="9" id="KW-1185">Reference proteome</keyword>
<keyword evidence="1" id="KW-0808">Transferase</keyword>
<comment type="caution">
    <text evidence="8">The sequence shown here is derived from an EMBL/GenBank/DDBJ whole genome shotgun (WGS) entry which is preliminary data.</text>
</comment>
<keyword evidence="2 5" id="KW-0547">Nucleotide-binding</keyword>
<keyword evidence="3 8" id="KW-0418">Kinase</keyword>
<evidence type="ECO:0000313" key="8">
    <source>
        <dbReference type="EMBL" id="EPX63224.1"/>
    </source>
</evidence>
<evidence type="ECO:0000256" key="2">
    <source>
        <dbReference type="ARBA" id="ARBA00022741"/>
    </source>
</evidence>
<reference evidence="8" key="1">
    <citation type="submission" date="2013-05" db="EMBL/GenBank/DDBJ databases">
        <title>Genome assembly of Cystobacter fuscus DSM 2262.</title>
        <authorList>
            <person name="Sharma G."/>
            <person name="Khatri I."/>
            <person name="Kaur C."/>
            <person name="Mayilraj S."/>
            <person name="Subramanian S."/>
        </authorList>
    </citation>
    <scope>NUCLEOTIDE SEQUENCE [LARGE SCALE GENOMIC DNA]</scope>
    <source>
        <strain evidence="8">DSM 2262</strain>
    </source>
</reference>
<evidence type="ECO:0000256" key="5">
    <source>
        <dbReference type="PROSITE-ProRule" id="PRU10141"/>
    </source>
</evidence>
<feature type="region of interest" description="Disordered" evidence="6">
    <location>
        <begin position="342"/>
        <end position="363"/>
    </location>
</feature>
<evidence type="ECO:0000256" key="3">
    <source>
        <dbReference type="ARBA" id="ARBA00022777"/>
    </source>
</evidence>
<feature type="compositionally biased region" description="Basic and acidic residues" evidence="6">
    <location>
        <begin position="350"/>
        <end position="363"/>
    </location>
</feature>
<evidence type="ECO:0000256" key="6">
    <source>
        <dbReference type="SAM" id="MobiDB-lite"/>
    </source>
</evidence>
<dbReference type="SUPFAM" id="SSF56112">
    <property type="entry name" value="Protein kinase-like (PK-like)"/>
    <property type="match status" value="1"/>
</dbReference>
<sequence length="465" mass="49974">MTQPAANDVRVGSVLRGTYEITSLLGKGGMGAVYLARHRRLPSKQIAVKVLRGGADLSPEQYARFRREAEIASRLGHPNIVEVLDFDTLEDGTPFLVMEYLRGESLEQRLARGPLAIEEMMSLTRQIGSGLVAAHRAGVVHRDLKPANVWLVPLDLGGSAGTRVKLLDFGISKMLDSQTIQTRDSVLMGTPQYMAPEQAMGRNSTVDARTDLFALGCIVYEMLSGRSPFEGEDNGIHQVLHRIIHSQPEPLLRLRPGLPEHVLSAVGRALAKSARDRHADVAAFIHELTGRPLLSLSRTAMPRVFMPSNPRMAAVTAATGRSRGDGEGEEPTLVPARTALFTAPVPPESASERPENPPGEIRRARPVPRWAVGVGWAVLVVGFSAAAWLMRSPPPTPVTSPVGTAPASSAHTPPSAVRTYSEHLALSAPPLPSEVATEPTLRPPAPPERPSAPAPVSKPLPEAPR</sequence>
<organism evidence="8 9">
    <name type="scientific">Cystobacter fuscus (strain ATCC 25194 / DSM 2262 / NBRC 100088 / M29)</name>
    <dbReference type="NCBI Taxonomy" id="1242864"/>
    <lineage>
        <taxon>Bacteria</taxon>
        <taxon>Pseudomonadati</taxon>
        <taxon>Myxococcota</taxon>
        <taxon>Myxococcia</taxon>
        <taxon>Myxococcales</taxon>
        <taxon>Cystobacterineae</taxon>
        <taxon>Archangiaceae</taxon>
        <taxon>Cystobacter</taxon>
    </lineage>
</organism>
<dbReference type="Proteomes" id="UP000011682">
    <property type="component" value="Unassembled WGS sequence"/>
</dbReference>
<dbReference type="Gene3D" id="3.30.200.20">
    <property type="entry name" value="Phosphorylase Kinase, domain 1"/>
    <property type="match status" value="1"/>
</dbReference>
<dbReference type="PANTHER" id="PTHR43289:SF6">
    <property type="entry name" value="SERINE_THREONINE-PROTEIN KINASE NEKL-3"/>
    <property type="match status" value="1"/>
</dbReference>
<proteinExistence type="predicted"/>
<dbReference type="InterPro" id="IPR000719">
    <property type="entry name" value="Prot_kinase_dom"/>
</dbReference>
<feature type="binding site" evidence="5">
    <location>
        <position position="49"/>
    </location>
    <ligand>
        <name>ATP</name>
        <dbReference type="ChEBI" id="CHEBI:30616"/>
    </ligand>
</feature>
<dbReference type="eggNOG" id="COG0515">
    <property type="taxonomic scope" value="Bacteria"/>
</dbReference>
<dbReference type="PROSITE" id="PS50011">
    <property type="entry name" value="PROTEIN_KINASE_DOM"/>
    <property type="match status" value="1"/>
</dbReference>
<dbReference type="CDD" id="cd14014">
    <property type="entry name" value="STKc_PknB_like"/>
    <property type="match status" value="1"/>
</dbReference>
<dbReference type="InterPro" id="IPR011009">
    <property type="entry name" value="Kinase-like_dom_sf"/>
</dbReference>
<dbReference type="Gene3D" id="1.10.510.10">
    <property type="entry name" value="Transferase(Phosphotransferase) domain 1"/>
    <property type="match status" value="1"/>
</dbReference>
<feature type="region of interest" description="Disordered" evidence="6">
    <location>
        <begin position="396"/>
        <end position="465"/>
    </location>
</feature>
<dbReference type="Pfam" id="PF00069">
    <property type="entry name" value="Pkinase"/>
    <property type="match status" value="1"/>
</dbReference>
<protein>
    <submittedName>
        <fullName evidence="8">Serine/threonine protein kinase</fullName>
    </submittedName>
</protein>
<keyword evidence="4 5" id="KW-0067">ATP-binding</keyword>
<dbReference type="EMBL" id="ANAH02000005">
    <property type="protein sequence ID" value="EPX63224.1"/>
    <property type="molecule type" value="Genomic_DNA"/>
</dbReference>
<dbReference type="InterPro" id="IPR017441">
    <property type="entry name" value="Protein_kinase_ATP_BS"/>
</dbReference>
<feature type="compositionally biased region" description="Low complexity" evidence="6">
    <location>
        <begin position="399"/>
        <end position="416"/>
    </location>
</feature>
<dbReference type="PANTHER" id="PTHR43289">
    <property type="entry name" value="MITOGEN-ACTIVATED PROTEIN KINASE KINASE KINASE 20-RELATED"/>
    <property type="match status" value="1"/>
</dbReference>
<evidence type="ECO:0000313" key="9">
    <source>
        <dbReference type="Proteomes" id="UP000011682"/>
    </source>
</evidence>
<feature type="compositionally biased region" description="Pro residues" evidence="6">
    <location>
        <begin position="441"/>
        <end position="465"/>
    </location>
</feature>
<gene>
    <name evidence="8" type="ORF">D187_005629</name>
</gene>